<sequence>MAGLVTNAQGLIALRFFVGILGGTFVPCQVWCTGFFDKKIVGTANSLAAGWGNAGGGITYFVMPALYDSLISTQGLAPHKAWRVAYVIPFIIIVGVSLGMLFTCEDTPTGKWSERHIWDRENRRSEENNNIVDLSSGNLSTPPSGSLSVTNVVTDVEKKGTQSPYSVDNEGQMIGQFDALKNDVIVAPTRKEALKVIFSLSTAAVAIPYACSFGAELAINSILGEFYSENFPHMGQTQSGRWAAMFGLLNVVFRPAGGFIADILYRYTDSVWSKKLFLSFLGIVMGAFQLAMGLSNPKSEATMFGLTAGLAFFLEACNGANFAVVPHVHPFANGIVSGAVGGMGNLGGIIFAIIFRYNGKHYARSLWIVGVIAIAANIAVAWIRPVPKSQMIR</sequence>
<dbReference type="EMBL" id="JAOPJF010000017">
    <property type="protein sequence ID" value="KAK1146448.1"/>
    <property type="molecule type" value="Genomic_DNA"/>
</dbReference>
<evidence type="ECO:0000313" key="1">
    <source>
        <dbReference type="EMBL" id="KAK1146448.1"/>
    </source>
</evidence>
<dbReference type="Proteomes" id="UP001177260">
    <property type="component" value="Unassembled WGS sequence"/>
</dbReference>
<evidence type="ECO:0000313" key="2">
    <source>
        <dbReference type="Proteomes" id="UP001177260"/>
    </source>
</evidence>
<accession>A0ACC3B7U7</accession>
<reference evidence="1 2" key="1">
    <citation type="journal article" date="2023" name="ACS Omega">
        <title>Identification of the Neoaspergillic Acid Biosynthesis Gene Cluster by Establishing an In Vitro CRISPR-Ribonucleoprotein Genetic System in Aspergillus melleus.</title>
        <authorList>
            <person name="Yuan B."/>
            <person name="Grau M.F."/>
            <person name="Murata R.M."/>
            <person name="Torok T."/>
            <person name="Venkateswaran K."/>
            <person name="Stajich J.E."/>
            <person name="Wang C.C.C."/>
        </authorList>
    </citation>
    <scope>NUCLEOTIDE SEQUENCE [LARGE SCALE GENOMIC DNA]</scope>
    <source>
        <strain evidence="1 2">IMV 1140</strain>
    </source>
</reference>
<comment type="caution">
    <text evidence="1">The sequence shown here is derived from an EMBL/GenBank/DDBJ whole genome shotgun (WGS) entry which is preliminary data.</text>
</comment>
<organism evidence="1 2">
    <name type="scientific">Aspergillus melleus</name>
    <dbReference type="NCBI Taxonomy" id="138277"/>
    <lineage>
        <taxon>Eukaryota</taxon>
        <taxon>Fungi</taxon>
        <taxon>Dikarya</taxon>
        <taxon>Ascomycota</taxon>
        <taxon>Pezizomycotina</taxon>
        <taxon>Eurotiomycetes</taxon>
        <taxon>Eurotiomycetidae</taxon>
        <taxon>Eurotiales</taxon>
        <taxon>Aspergillaceae</taxon>
        <taxon>Aspergillus</taxon>
        <taxon>Aspergillus subgen. Circumdati</taxon>
    </lineage>
</organism>
<keyword evidence="2" id="KW-1185">Reference proteome</keyword>
<gene>
    <name evidence="1" type="ORF">N8T08_002874</name>
</gene>
<name>A0ACC3B7U7_9EURO</name>
<proteinExistence type="predicted"/>
<protein>
    <submittedName>
        <fullName evidence="1">Uncharacterized protein</fullName>
    </submittedName>
</protein>